<dbReference type="Proteomes" id="UP000034029">
    <property type="component" value="Chromosome"/>
</dbReference>
<evidence type="ECO:0000313" key="2">
    <source>
        <dbReference type="EMBL" id="SFK50480.1"/>
    </source>
</evidence>
<dbReference type="KEGG" id="shv:AAT16_03915"/>
<dbReference type="EMBL" id="FOTB01000001">
    <property type="protein sequence ID" value="SFK50480.1"/>
    <property type="molecule type" value="Genomic_DNA"/>
</dbReference>
<protein>
    <submittedName>
        <fullName evidence="2">Uncharacterized protein</fullName>
    </submittedName>
</protein>
<organism evidence="2 4">
    <name type="scientific">Salinicoccus halodurans</name>
    <dbReference type="NCBI Taxonomy" id="407035"/>
    <lineage>
        <taxon>Bacteria</taxon>
        <taxon>Bacillati</taxon>
        <taxon>Bacillota</taxon>
        <taxon>Bacilli</taxon>
        <taxon>Bacillales</taxon>
        <taxon>Staphylococcaceae</taxon>
        <taxon>Salinicoccus</taxon>
    </lineage>
</organism>
<reference evidence="2 4" key="3">
    <citation type="submission" date="2016-10" db="EMBL/GenBank/DDBJ databases">
        <authorList>
            <person name="Varghese N."/>
            <person name="Submissions S."/>
        </authorList>
    </citation>
    <scope>NUCLEOTIDE SEQUENCE [LARGE SCALE GENOMIC DNA]</scope>
    <source>
        <strain evidence="2 4">CGMCC 1.6501</strain>
    </source>
</reference>
<accession>A0A0F7HJA8</accession>
<sequence>MQIFRVSPDHDESARFLDNRRLSKQVLELYQIIRVNLSLIGMLDTNTRYRHHPIVKHVYNDGFPYITDTARLLFACDQEHQRRGGKRSAAFREDLDALKELIESRSGEDIWSHDPLPPFYAYGDARIYGTEAYAGYRRLLFEKWQKDRIAPRCGIKYTDS</sequence>
<keyword evidence="3" id="KW-1185">Reference proteome</keyword>
<name>A0A0F7HJA8_9STAP</name>
<dbReference type="RefSeq" id="WP_046789624.1">
    <property type="nucleotide sequence ID" value="NZ_CP011366.1"/>
</dbReference>
<reference evidence="3" key="2">
    <citation type="submission" date="2015-04" db="EMBL/GenBank/DDBJ databases">
        <title>Complete genome sequence of Salinicoccus halodurans strain H3B36, isolated from the Qaidam basin of China.</title>
        <authorList>
            <person name="Ma Y."/>
            <person name="Jiang K."/>
            <person name="Xue Y."/>
        </authorList>
    </citation>
    <scope>NUCLEOTIDE SEQUENCE [LARGE SCALE GENOMIC DNA]</scope>
    <source>
        <strain evidence="3">H3B36</strain>
    </source>
</reference>
<dbReference type="AlphaFoldDB" id="A0A0F7HJA8"/>
<evidence type="ECO:0000313" key="1">
    <source>
        <dbReference type="EMBL" id="AKG73434.1"/>
    </source>
</evidence>
<dbReference type="Pfam" id="PF03013">
    <property type="entry name" value="Pyr_excise"/>
    <property type="match status" value="1"/>
</dbReference>
<dbReference type="InterPro" id="IPR004260">
    <property type="entry name" value="Pyr-dimer_DNA_glycosylase"/>
</dbReference>
<gene>
    <name evidence="1" type="ORF">AAT16_03915</name>
    <name evidence="2" type="ORF">SAMN05216235_0018</name>
</gene>
<dbReference type="Proteomes" id="UP000183090">
    <property type="component" value="Unassembled WGS sequence"/>
</dbReference>
<dbReference type="OrthoDB" id="2389007at2"/>
<proteinExistence type="predicted"/>
<evidence type="ECO:0000313" key="3">
    <source>
        <dbReference type="Proteomes" id="UP000034029"/>
    </source>
</evidence>
<dbReference type="EMBL" id="CP011366">
    <property type="protein sequence ID" value="AKG73434.1"/>
    <property type="molecule type" value="Genomic_DNA"/>
</dbReference>
<evidence type="ECO:0000313" key="4">
    <source>
        <dbReference type="Proteomes" id="UP000183090"/>
    </source>
</evidence>
<reference evidence="1 3" key="1">
    <citation type="journal article" date="2015" name="Int. J. Syst. Evol. Microbiol.">
        <title>Complete genome sequence of Salinicoccus halodurans H3B36, isolated from the Qaidam Basin in China.</title>
        <authorList>
            <person name="Jiang K."/>
            <person name="Xue Y."/>
            <person name="Ma Y."/>
        </authorList>
    </citation>
    <scope>NUCLEOTIDE SEQUENCE [LARGE SCALE GENOMIC DNA]</scope>
    <source>
        <strain evidence="1 3">H3B36</strain>
    </source>
</reference>